<dbReference type="Proteomes" id="UP000245626">
    <property type="component" value="Unassembled WGS sequence"/>
</dbReference>
<reference evidence="1 2" key="1">
    <citation type="journal article" date="2018" name="Mol. Biol. Evol.">
        <title>Broad Genomic Sampling Reveals a Smut Pathogenic Ancestry of the Fungal Clade Ustilaginomycotina.</title>
        <authorList>
            <person name="Kijpornyongpan T."/>
            <person name="Mondo S.J."/>
            <person name="Barry K."/>
            <person name="Sandor L."/>
            <person name="Lee J."/>
            <person name="Lipzen A."/>
            <person name="Pangilinan J."/>
            <person name="LaButti K."/>
            <person name="Hainaut M."/>
            <person name="Henrissat B."/>
            <person name="Grigoriev I.V."/>
            <person name="Spatafora J.W."/>
            <person name="Aime M.C."/>
        </authorList>
    </citation>
    <scope>NUCLEOTIDE SEQUENCE [LARGE SCALE GENOMIC DNA]</scope>
    <source>
        <strain evidence="1 2">SA 807</strain>
    </source>
</reference>
<evidence type="ECO:0000313" key="1">
    <source>
        <dbReference type="EMBL" id="PWN47236.1"/>
    </source>
</evidence>
<organism evidence="1 2">
    <name type="scientific">Violaceomyces palustris</name>
    <dbReference type="NCBI Taxonomy" id="1673888"/>
    <lineage>
        <taxon>Eukaryota</taxon>
        <taxon>Fungi</taxon>
        <taxon>Dikarya</taxon>
        <taxon>Basidiomycota</taxon>
        <taxon>Ustilaginomycotina</taxon>
        <taxon>Ustilaginomycetes</taxon>
        <taxon>Violaceomycetales</taxon>
        <taxon>Violaceomycetaceae</taxon>
        <taxon>Violaceomyces</taxon>
    </lineage>
</organism>
<protein>
    <submittedName>
        <fullName evidence="1">Uncharacterized protein</fullName>
    </submittedName>
</protein>
<dbReference type="EMBL" id="KZ820493">
    <property type="protein sequence ID" value="PWN47236.1"/>
    <property type="molecule type" value="Genomic_DNA"/>
</dbReference>
<accession>A0ACD0NN48</accession>
<evidence type="ECO:0000313" key="2">
    <source>
        <dbReference type="Proteomes" id="UP000245626"/>
    </source>
</evidence>
<keyword evidence="2" id="KW-1185">Reference proteome</keyword>
<name>A0ACD0NN48_9BASI</name>
<gene>
    <name evidence="1" type="ORF">IE53DRAFT_260826</name>
</gene>
<sequence length="71" mass="8160">MVRERRKMPPSSNGLFCWLSWSHPDLCSSCTPFLTATLELGLSMTCRDHHLLQFALGSENIRVQNRPRNLC</sequence>
<proteinExistence type="predicted"/>